<organism evidence="1 2">
    <name type="scientific">Gordonia phage Fryberger</name>
    <dbReference type="NCBI Taxonomy" id="2250392"/>
    <lineage>
        <taxon>Viruses</taxon>
        <taxon>Duplodnaviria</taxon>
        <taxon>Heunggongvirae</taxon>
        <taxon>Uroviricota</taxon>
        <taxon>Caudoviricetes</taxon>
        <taxon>Ronaldovirus</taxon>
        <taxon>Ronaldovirus fryberger</taxon>
    </lineage>
</organism>
<sequence length="82" mass="9480">MSALCEECREARSGWLNYHPTYPIKIASGASYDDSVKGVVANRNSRAKETYDLIRRQCSLIERICFLKHQFISVDWTQIEIP</sequence>
<dbReference type="KEGG" id="vg:54998506"/>
<dbReference type="GeneID" id="54998506"/>
<reference evidence="1 2" key="1">
    <citation type="submission" date="2018-06" db="EMBL/GenBank/DDBJ databases">
        <authorList>
            <person name="Searcy Z.E."/>
            <person name="Delesalle V.A."/>
            <person name="Garlena R.A."/>
            <person name="Russell D.A."/>
            <person name="Pope W.H."/>
            <person name="Jacobs-Sera D."/>
            <person name="Hatfull G.F."/>
        </authorList>
    </citation>
    <scope>NUCLEOTIDE SEQUENCE [LARGE SCALE GENOMIC DNA]</scope>
</reference>
<evidence type="ECO:0000313" key="1">
    <source>
        <dbReference type="EMBL" id="AXN53491.1"/>
    </source>
</evidence>
<gene>
    <name evidence="1" type="primary">73</name>
    <name evidence="1" type="ORF">SEA_FRYBERGER_73</name>
</gene>
<dbReference type="RefSeq" id="YP_009807625.1">
    <property type="nucleotide sequence ID" value="NC_048027.1"/>
</dbReference>
<dbReference type="Proteomes" id="UP000259952">
    <property type="component" value="Segment"/>
</dbReference>
<evidence type="ECO:0000313" key="2">
    <source>
        <dbReference type="Proteomes" id="UP000259952"/>
    </source>
</evidence>
<accession>A0A346FCM7</accession>
<proteinExistence type="predicted"/>
<dbReference type="EMBL" id="MH479913">
    <property type="protein sequence ID" value="AXN53491.1"/>
    <property type="molecule type" value="Genomic_DNA"/>
</dbReference>
<keyword evidence="2" id="KW-1185">Reference proteome</keyword>
<protein>
    <submittedName>
        <fullName evidence="1">Uncharacterized protein</fullName>
    </submittedName>
</protein>
<name>A0A346FCM7_9CAUD</name>